<organism evidence="2 3">
    <name type="scientific">Friedmanniomyces simplex</name>
    <dbReference type="NCBI Taxonomy" id="329884"/>
    <lineage>
        <taxon>Eukaryota</taxon>
        <taxon>Fungi</taxon>
        <taxon>Dikarya</taxon>
        <taxon>Ascomycota</taxon>
        <taxon>Pezizomycotina</taxon>
        <taxon>Dothideomycetes</taxon>
        <taxon>Dothideomycetidae</taxon>
        <taxon>Mycosphaerellales</taxon>
        <taxon>Teratosphaeriaceae</taxon>
        <taxon>Friedmanniomyces</taxon>
    </lineage>
</organism>
<evidence type="ECO:0000313" key="3">
    <source>
        <dbReference type="Proteomes" id="UP000309340"/>
    </source>
</evidence>
<sequence length="535" mass="56526">MSTSDSSRSRRMLSSLFSAAGRKRNRAETDAETPDAAEHGEAGDNKRQRRYDATPWKPRSAARDAMASVSVTHREDSTSQLFAKARRGPRAREPTSGQRPVATAYKPRYAGRDAMLGFSVAQRDDVTAKIHANARRGSGAAGVVGTEYRRALSETGMSSVGLPGAGQGVFSSYGGRWLSTGSGGVTAENLKVRLWGRDAGHADSASLGAPSPKASAEDLRAVRRSQSALALGGNGMAPTFPWLGQPASRQDADLAAELRRMDGGDFDVAPFGRPRQPLRHAASQPGLVAQQPDAPPRLLRSVASSQTVRPYTYRADLTAGEISAEHVRMVAAETPHQPARPQRQSRTTSYADLTAQRRGPTRPLMPRASTTVAAVPVPGKGKEKAVEGLSVARQPASVAPVPAAPSSTRGGVPVASPGARDSRQQSLVITTGAEVNKGKSVPQGPSRPASEKEEPTSSSGSNGSCRSSLTSIAPVTTPPTPMSTKVAEANAEALSSFQRAPAEDTQMGIDGEQDGERRRDPIEELKEFLKRSLAF</sequence>
<feature type="compositionally biased region" description="Low complexity" evidence="1">
    <location>
        <begin position="457"/>
        <end position="471"/>
    </location>
</feature>
<feature type="compositionally biased region" description="Low complexity" evidence="1">
    <location>
        <begin position="1"/>
        <end position="18"/>
    </location>
</feature>
<feature type="region of interest" description="Disordered" evidence="1">
    <location>
        <begin position="1"/>
        <end position="100"/>
    </location>
</feature>
<feature type="region of interest" description="Disordered" evidence="1">
    <location>
        <begin position="333"/>
        <end position="519"/>
    </location>
</feature>
<feature type="compositionally biased region" description="Basic and acidic residues" evidence="1">
    <location>
        <begin position="36"/>
        <end position="52"/>
    </location>
</feature>
<comment type="caution">
    <text evidence="2">The sequence shown here is derived from an EMBL/GenBank/DDBJ whole genome shotgun (WGS) entry which is preliminary data.</text>
</comment>
<evidence type="ECO:0000256" key="1">
    <source>
        <dbReference type="SAM" id="MobiDB-lite"/>
    </source>
</evidence>
<keyword evidence="3" id="KW-1185">Reference proteome</keyword>
<gene>
    <name evidence="2" type="ORF">B0A55_00526</name>
</gene>
<accession>A0A4U0XZP0</accession>
<evidence type="ECO:0000313" key="2">
    <source>
        <dbReference type="EMBL" id="TKA83552.1"/>
    </source>
</evidence>
<dbReference type="OrthoDB" id="3900083at2759"/>
<dbReference type="Proteomes" id="UP000309340">
    <property type="component" value="Unassembled WGS sequence"/>
</dbReference>
<feature type="compositionally biased region" description="Low complexity" evidence="1">
    <location>
        <begin position="390"/>
        <end position="407"/>
    </location>
</feature>
<proteinExistence type="predicted"/>
<dbReference type="AlphaFoldDB" id="A0A4U0XZP0"/>
<reference evidence="2 3" key="1">
    <citation type="submission" date="2017-03" db="EMBL/GenBank/DDBJ databases">
        <title>Genomes of endolithic fungi from Antarctica.</title>
        <authorList>
            <person name="Coleine C."/>
            <person name="Masonjones S."/>
            <person name="Stajich J.E."/>
        </authorList>
    </citation>
    <scope>NUCLEOTIDE SEQUENCE [LARGE SCALE GENOMIC DNA]</scope>
    <source>
        <strain evidence="2 3">CCFEE 5184</strain>
    </source>
</reference>
<feature type="compositionally biased region" description="Polar residues" evidence="1">
    <location>
        <begin position="342"/>
        <end position="351"/>
    </location>
</feature>
<protein>
    <submittedName>
        <fullName evidence="2">Uncharacterized protein</fullName>
    </submittedName>
</protein>
<dbReference type="EMBL" id="NAJQ01000007">
    <property type="protein sequence ID" value="TKA83552.1"/>
    <property type="molecule type" value="Genomic_DNA"/>
</dbReference>
<name>A0A4U0XZP0_9PEZI</name>